<accession>A0A916YDP2</accession>
<dbReference type="CDD" id="cd21133">
    <property type="entry name" value="EVE"/>
    <property type="match status" value="1"/>
</dbReference>
<gene>
    <name evidence="2" type="ORF">GCM10011335_49950</name>
</gene>
<reference evidence="2" key="2">
    <citation type="submission" date="2020-09" db="EMBL/GenBank/DDBJ databases">
        <authorList>
            <person name="Sun Q."/>
            <person name="Zhou Y."/>
        </authorList>
    </citation>
    <scope>NUCLEOTIDE SEQUENCE</scope>
    <source>
        <strain evidence="2">CGMCC 1.15493</strain>
    </source>
</reference>
<evidence type="ECO:0000313" key="3">
    <source>
        <dbReference type="Proteomes" id="UP000613160"/>
    </source>
</evidence>
<comment type="caution">
    <text evidence="2">The sequence shown here is derived from an EMBL/GenBank/DDBJ whole genome shotgun (WGS) entry which is preliminary data.</text>
</comment>
<feature type="domain" description="EVE" evidence="1">
    <location>
        <begin position="2"/>
        <end position="134"/>
    </location>
</feature>
<dbReference type="Pfam" id="PF01878">
    <property type="entry name" value="EVE"/>
    <property type="match status" value="1"/>
</dbReference>
<reference evidence="2" key="1">
    <citation type="journal article" date="2014" name="Int. J. Syst. Evol. Microbiol.">
        <title>Complete genome sequence of Corynebacterium casei LMG S-19264T (=DSM 44701T), isolated from a smear-ripened cheese.</title>
        <authorList>
            <consortium name="US DOE Joint Genome Institute (JGI-PGF)"/>
            <person name="Walter F."/>
            <person name="Albersmeier A."/>
            <person name="Kalinowski J."/>
            <person name="Ruckert C."/>
        </authorList>
    </citation>
    <scope>NUCLEOTIDE SEQUENCE</scope>
    <source>
        <strain evidence="2">CGMCC 1.15493</strain>
    </source>
</reference>
<sequence>MAYWLFKSEPAKWSWDMQKAKGAEGQEWDGVRNYQARNFMRTMKKGERGFFYHSNDGKEIVGIVEVLNEIHVDSTADNPTWECVDLVAVADLPKPVTLDTVKAEPRLKDMVLATNSRLSVQPVSAEEFRTICAMGGLDEIPA</sequence>
<dbReference type="PANTHER" id="PTHR14087:SF7">
    <property type="entry name" value="THYMOCYTE NUCLEAR PROTEIN 1"/>
    <property type="match status" value="1"/>
</dbReference>
<keyword evidence="3" id="KW-1185">Reference proteome</keyword>
<protein>
    <submittedName>
        <fullName evidence="2">Ubiquinol-cytochrome c reductase</fullName>
    </submittedName>
</protein>
<dbReference type="InterPro" id="IPR047197">
    <property type="entry name" value="THYN1-like_EVE"/>
</dbReference>
<proteinExistence type="predicted"/>
<dbReference type="EMBL" id="BMJJ01000017">
    <property type="protein sequence ID" value="GGD41200.1"/>
    <property type="molecule type" value="Genomic_DNA"/>
</dbReference>
<dbReference type="RefSeq" id="WP_188855153.1">
    <property type="nucleotide sequence ID" value="NZ_BMJJ01000017.1"/>
</dbReference>
<dbReference type="Proteomes" id="UP000613160">
    <property type="component" value="Unassembled WGS sequence"/>
</dbReference>
<name>A0A916YDP2_9HYPH</name>
<evidence type="ECO:0000313" key="2">
    <source>
        <dbReference type="EMBL" id="GGD41200.1"/>
    </source>
</evidence>
<organism evidence="2 3">
    <name type="scientific">Aureimonas glaciei</name>
    <dbReference type="NCBI Taxonomy" id="1776957"/>
    <lineage>
        <taxon>Bacteria</taxon>
        <taxon>Pseudomonadati</taxon>
        <taxon>Pseudomonadota</taxon>
        <taxon>Alphaproteobacteria</taxon>
        <taxon>Hyphomicrobiales</taxon>
        <taxon>Aurantimonadaceae</taxon>
        <taxon>Aureimonas</taxon>
    </lineage>
</organism>
<dbReference type="Gene3D" id="3.10.590.10">
    <property type="entry name" value="ph1033 like domains"/>
    <property type="match status" value="1"/>
</dbReference>
<dbReference type="PANTHER" id="PTHR14087">
    <property type="entry name" value="THYMOCYTE NUCLEAR PROTEIN 1"/>
    <property type="match status" value="1"/>
</dbReference>
<dbReference type="InterPro" id="IPR015947">
    <property type="entry name" value="PUA-like_sf"/>
</dbReference>
<dbReference type="InterPro" id="IPR052181">
    <property type="entry name" value="5hmC_binding"/>
</dbReference>
<dbReference type="AlphaFoldDB" id="A0A916YDP2"/>
<dbReference type="InterPro" id="IPR002740">
    <property type="entry name" value="EVE_domain"/>
</dbReference>
<dbReference type="SUPFAM" id="SSF88697">
    <property type="entry name" value="PUA domain-like"/>
    <property type="match status" value="1"/>
</dbReference>
<evidence type="ECO:0000259" key="1">
    <source>
        <dbReference type="Pfam" id="PF01878"/>
    </source>
</evidence>